<dbReference type="InterPro" id="IPR013990">
    <property type="entry name" value="WHy-dom"/>
</dbReference>
<dbReference type="SMART" id="SM00769">
    <property type="entry name" value="WHy"/>
    <property type="match status" value="1"/>
</dbReference>
<dbReference type="SUPFAM" id="SSF117070">
    <property type="entry name" value="LEA14-like"/>
    <property type="match status" value="1"/>
</dbReference>
<name>A0A061JR83_STUST</name>
<dbReference type="Proteomes" id="UP000026923">
    <property type="component" value="Unassembled WGS sequence"/>
</dbReference>
<sequence>MKISPTHHLQSQPLRLLLIALLASLLGACAALSPRDPVNVQVAGIQPLQGEGLEIRFMVRLRLQNPNEGAIDYSGVALDLEVNGRRLASGVSDQRGTVARFGETVLNVPVTISAFSAARQALGLTEQADLGEVPYVLRGKLAGGLFGTQRFVDKGTLDLSPLTANPYRQR</sequence>
<dbReference type="eggNOG" id="COG5608">
    <property type="taxonomic scope" value="Bacteria"/>
</dbReference>
<feature type="domain" description="Water stress and hypersensitive response" evidence="1">
    <location>
        <begin position="40"/>
        <end position="160"/>
    </location>
</feature>
<protein>
    <recommendedName>
        <fullName evidence="1">Water stress and hypersensitive response domain-containing protein</fullName>
    </recommendedName>
</protein>
<dbReference type="GO" id="GO:0009269">
    <property type="term" value="P:response to desiccation"/>
    <property type="evidence" value="ECO:0007669"/>
    <property type="project" value="InterPro"/>
</dbReference>
<evidence type="ECO:0000259" key="1">
    <source>
        <dbReference type="SMART" id="SM00769"/>
    </source>
</evidence>
<dbReference type="AlphaFoldDB" id="A0A061JR83"/>
<dbReference type="RefSeq" id="WP_003294018.1">
    <property type="nucleotide sequence ID" value="NZ_KK020676.1"/>
</dbReference>
<gene>
    <name evidence="2" type="ORF">B597_006215</name>
</gene>
<dbReference type="Gene3D" id="2.60.40.1820">
    <property type="match status" value="1"/>
</dbReference>
<dbReference type="HOGENOM" id="CLU_120005_0_0_6"/>
<evidence type="ECO:0000313" key="2">
    <source>
        <dbReference type="EMBL" id="EWC42222.1"/>
    </source>
</evidence>
<evidence type="ECO:0000313" key="3">
    <source>
        <dbReference type="Proteomes" id="UP000026923"/>
    </source>
</evidence>
<accession>A0A061JR83</accession>
<reference evidence="2 3" key="1">
    <citation type="journal article" date="2013" name="Genome Announc.">
        <title>Draft Genome of the Nitrogen-Fixing Bacterium Pseudomonas stutzeri Strain KOS6 Isolated from Industrial Hydrocarbon Sludge.</title>
        <authorList>
            <person name="Grigoryeva T.V."/>
            <person name="Laikov A.V."/>
            <person name="Naumova R.P."/>
            <person name="Manolov A.I."/>
            <person name="Larin A.K."/>
            <person name="Karpova I.Y."/>
            <person name="Semashko T.A."/>
            <person name="Alexeev D.G."/>
            <person name="Kostryukova E.S."/>
            <person name="Muller R."/>
            <person name="Govorun V.M."/>
        </authorList>
    </citation>
    <scope>NUCLEOTIDE SEQUENCE [LARGE SCALE GENOMIC DNA]</scope>
    <source>
        <strain evidence="2 3">KOS6</strain>
    </source>
</reference>
<comment type="caution">
    <text evidence="2">The sequence shown here is derived from an EMBL/GenBank/DDBJ whole genome shotgun (WGS) entry which is preliminary data.</text>
</comment>
<dbReference type="InterPro" id="IPR004864">
    <property type="entry name" value="LEA_2"/>
</dbReference>
<dbReference type="Pfam" id="PF03168">
    <property type="entry name" value="LEA_2"/>
    <property type="match status" value="1"/>
</dbReference>
<dbReference type="PROSITE" id="PS51257">
    <property type="entry name" value="PROKAR_LIPOPROTEIN"/>
    <property type="match status" value="1"/>
</dbReference>
<proteinExistence type="predicted"/>
<organism evidence="2 3">
    <name type="scientific">Stutzerimonas stutzeri KOS6</name>
    <dbReference type="NCBI Taxonomy" id="1218352"/>
    <lineage>
        <taxon>Bacteria</taxon>
        <taxon>Pseudomonadati</taxon>
        <taxon>Pseudomonadota</taxon>
        <taxon>Gammaproteobacteria</taxon>
        <taxon>Pseudomonadales</taxon>
        <taxon>Pseudomonadaceae</taxon>
        <taxon>Stutzerimonas</taxon>
    </lineage>
</organism>
<dbReference type="EMBL" id="AMCZ02000005">
    <property type="protein sequence ID" value="EWC42222.1"/>
    <property type="molecule type" value="Genomic_DNA"/>
</dbReference>